<dbReference type="EC" id="2.7.13.3" evidence="2"/>
<feature type="domain" description="Histidine kinase" evidence="10">
    <location>
        <begin position="603"/>
        <end position="683"/>
    </location>
</feature>
<dbReference type="Pfam" id="PF02518">
    <property type="entry name" value="HATPase_c"/>
    <property type="match status" value="1"/>
</dbReference>
<dbReference type="GO" id="GO:0005524">
    <property type="term" value="F:ATP binding"/>
    <property type="evidence" value="ECO:0007669"/>
    <property type="project" value="UniProtKB-KW"/>
</dbReference>
<dbReference type="CDD" id="cd16917">
    <property type="entry name" value="HATPase_UhpB-NarQ-NarX-like"/>
    <property type="match status" value="1"/>
</dbReference>
<proteinExistence type="predicted"/>
<evidence type="ECO:0000313" key="12">
    <source>
        <dbReference type="Proteomes" id="UP000542813"/>
    </source>
</evidence>
<dbReference type="InterPro" id="IPR050482">
    <property type="entry name" value="Sensor_HK_TwoCompSys"/>
</dbReference>
<protein>
    <recommendedName>
        <fullName evidence="2">histidine kinase</fullName>
        <ecNumber evidence="2">2.7.13.3</ecNumber>
    </recommendedName>
</protein>
<keyword evidence="8" id="KW-0902">Two-component regulatory system</keyword>
<evidence type="ECO:0000313" key="11">
    <source>
        <dbReference type="EMBL" id="MBB5788158.1"/>
    </source>
</evidence>
<keyword evidence="4" id="KW-0808">Transferase</keyword>
<feature type="transmembrane region" description="Helical" evidence="9">
    <location>
        <begin position="92"/>
        <end position="115"/>
    </location>
</feature>
<dbReference type="InterPro" id="IPR011712">
    <property type="entry name" value="Sig_transdc_His_kin_sub3_dim/P"/>
</dbReference>
<feature type="transmembrane region" description="Helical" evidence="9">
    <location>
        <begin position="25"/>
        <end position="47"/>
    </location>
</feature>
<keyword evidence="7" id="KW-0067">ATP-binding</keyword>
<feature type="transmembrane region" description="Helical" evidence="9">
    <location>
        <begin position="311"/>
        <end position="332"/>
    </location>
</feature>
<dbReference type="PANTHER" id="PTHR24421">
    <property type="entry name" value="NITRATE/NITRITE SENSOR PROTEIN NARX-RELATED"/>
    <property type="match status" value="1"/>
</dbReference>
<keyword evidence="12" id="KW-1185">Reference proteome</keyword>
<dbReference type="GO" id="GO:0046983">
    <property type="term" value="F:protein dimerization activity"/>
    <property type="evidence" value="ECO:0007669"/>
    <property type="project" value="InterPro"/>
</dbReference>
<organism evidence="11 12">
    <name type="scientific">Jiangella mangrovi</name>
    <dbReference type="NCBI Taxonomy" id="1524084"/>
    <lineage>
        <taxon>Bacteria</taxon>
        <taxon>Bacillati</taxon>
        <taxon>Actinomycetota</taxon>
        <taxon>Actinomycetes</taxon>
        <taxon>Jiangellales</taxon>
        <taxon>Jiangellaceae</taxon>
        <taxon>Jiangella</taxon>
    </lineage>
</organism>
<keyword evidence="3" id="KW-0597">Phosphoprotein</keyword>
<dbReference type="Gene3D" id="1.20.5.1930">
    <property type="match status" value="1"/>
</dbReference>
<dbReference type="PANTHER" id="PTHR24421:SF10">
    <property type="entry name" value="NITRATE_NITRITE SENSOR PROTEIN NARQ"/>
    <property type="match status" value="1"/>
</dbReference>
<feature type="transmembrane region" description="Helical" evidence="9">
    <location>
        <begin position="277"/>
        <end position="299"/>
    </location>
</feature>
<sequence length="683" mass="71501">MTATVPRALRGRSPVRLGPVGRRRLLRTVVALAVAVVPACIALVVVFDELLRDAGRPDLTQGLTSGVVYVLAMVSASVVGAGLVLHRPRHPVGWLFLGLGTLQAVGPALTGYAAYGAIARPGSLPLATMAGLFADSVFVLWFVSIALVFHLTPDGRALSPRWAWAARATVGAGLLSVALVFLTPSHAEPPLEGLDNPLAAGGAVADVLDIARSVAVILTGAGLVVAAVSLLVRFRRARGTARQQLLWLAPAAVLIPVLVAASFVASYLRSQAVLDVVAGLFVVLLPIATALAITQYHLFDVDRILSRALTYALLTAVLAIVYVVVVVAVGAAAGGSQLSAVVATLAAVSVAGAARRRLQDAVDRRFNRRRFDAVRMVRHFVRAPEPGVSVEDVLRQAAGDPSLRVAYWVDGRREWVSGDGRPAAELGADDVVLAGHDRTIARVGAGPEVPPGLLRAVVTEARPELDNAGLRAAVALQLVEVRESRARIVSAADASRREIERNLHDGAQQHLVALAVKLGLARRLADGDTAALLDELRTDVQETLTQLRELAHGIYPPLLREHGLGEALRTAAARAVRPTTVDVATARRFAPGAEAAVYFCCLEAMQNAGKHAGDGASVTVHVGETDAGVEFEVSDDGAGFDPAVAGESHGFVNMRDRLGSLGGRLTVDSGPGRGTVVRGTLPV</sequence>
<keyword evidence="5" id="KW-0547">Nucleotide-binding</keyword>
<dbReference type="InterPro" id="IPR036890">
    <property type="entry name" value="HATPase_C_sf"/>
</dbReference>
<evidence type="ECO:0000256" key="1">
    <source>
        <dbReference type="ARBA" id="ARBA00000085"/>
    </source>
</evidence>
<dbReference type="GO" id="GO:0000155">
    <property type="term" value="F:phosphorelay sensor kinase activity"/>
    <property type="evidence" value="ECO:0007669"/>
    <property type="project" value="InterPro"/>
</dbReference>
<reference evidence="11 12" key="1">
    <citation type="submission" date="2020-08" db="EMBL/GenBank/DDBJ databases">
        <title>Sequencing the genomes of 1000 actinobacteria strains.</title>
        <authorList>
            <person name="Klenk H.-P."/>
        </authorList>
    </citation>
    <scope>NUCLEOTIDE SEQUENCE [LARGE SCALE GENOMIC DNA]</scope>
    <source>
        <strain evidence="11 12">DSM 102122</strain>
    </source>
</reference>
<evidence type="ECO:0000256" key="4">
    <source>
        <dbReference type="ARBA" id="ARBA00022679"/>
    </source>
</evidence>
<dbReference type="InterPro" id="IPR003594">
    <property type="entry name" value="HATPase_dom"/>
</dbReference>
<feature type="transmembrane region" description="Helical" evidence="9">
    <location>
        <begin position="214"/>
        <end position="233"/>
    </location>
</feature>
<keyword evidence="6 11" id="KW-0418">Kinase</keyword>
<feature type="transmembrane region" description="Helical" evidence="9">
    <location>
        <begin position="245"/>
        <end position="265"/>
    </location>
</feature>
<dbReference type="GO" id="GO:0016020">
    <property type="term" value="C:membrane"/>
    <property type="evidence" value="ECO:0007669"/>
    <property type="project" value="InterPro"/>
</dbReference>
<evidence type="ECO:0000256" key="5">
    <source>
        <dbReference type="ARBA" id="ARBA00022741"/>
    </source>
</evidence>
<dbReference type="InterPro" id="IPR005467">
    <property type="entry name" value="His_kinase_dom"/>
</dbReference>
<dbReference type="Proteomes" id="UP000542813">
    <property type="component" value="Unassembled WGS sequence"/>
</dbReference>
<accession>A0A7W9LLG5</accession>
<dbReference type="AlphaFoldDB" id="A0A7W9LLG5"/>
<evidence type="ECO:0000256" key="3">
    <source>
        <dbReference type="ARBA" id="ARBA00022553"/>
    </source>
</evidence>
<keyword evidence="9" id="KW-0812">Transmembrane</keyword>
<feature type="transmembrane region" description="Helical" evidence="9">
    <location>
        <begin position="164"/>
        <end position="182"/>
    </location>
</feature>
<evidence type="ECO:0000256" key="7">
    <source>
        <dbReference type="ARBA" id="ARBA00022840"/>
    </source>
</evidence>
<dbReference type="SMART" id="SM00387">
    <property type="entry name" value="HATPase_c"/>
    <property type="match status" value="1"/>
</dbReference>
<feature type="transmembrane region" description="Helical" evidence="9">
    <location>
        <begin position="67"/>
        <end position="85"/>
    </location>
</feature>
<evidence type="ECO:0000256" key="8">
    <source>
        <dbReference type="ARBA" id="ARBA00023012"/>
    </source>
</evidence>
<evidence type="ECO:0000259" key="10">
    <source>
        <dbReference type="PROSITE" id="PS50109"/>
    </source>
</evidence>
<evidence type="ECO:0000256" key="2">
    <source>
        <dbReference type="ARBA" id="ARBA00012438"/>
    </source>
</evidence>
<dbReference type="SUPFAM" id="SSF55874">
    <property type="entry name" value="ATPase domain of HSP90 chaperone/DNA topoisomerase II/histidine kinase"/>
    <property type="match status" value="1"/>
</dbReference>
<dbReference type="Pfam" id="PF07730">
    <property type="entry name" value="HisKA_3"/>
    <property type="match status" value="1"/>
</dbReference>
<dbReference type="PROSITE" id="PS50109">
    <property type="entry name" value="HIS_KIN"/>
    <property type="match status" value="1"/>
</dbReference>
<name>A0A7W9LLG5_9ACTN</name>
<evidence type="ECO:0000256" key="6">
    <source>
        <dbReference type="ARBA" id="ARBA00022777"/>
    </source>
</evidence>
<dbReference type="RefSeq" id="WP_184822672.1">
    <property type="nucleotide sequence ID" value="NZ_JACHMM010000001.1"/>
</dbReference>
<gene>
    <name evidence="11" type="ORF">HD601_002733</name>
</gene>
<feature type="transmembrane region" description="Helical" evidence="9">
    <location>
        <begin position="127"/>
        <end position="152"/>
    </location>
</feature>
<comment type="catalytic activity">
    <reaction evidence="1">
        <text>ATP + protein L-histidine = ADP + protein N-phospho-L-histidine.</text>
        <dbReference type="EC" id="2.7.13.3"/>
    </reaction>
</comment>
<dbReference type="Gene3D" id="3.30.565.10">
    <property type="entry name" value="Histidine kinase-like ATPase, C-terminal domain"/>
    <property type="match status" value="1"/>
</dbReference>
<keyword evidence="9" id="KW-0472">Membrane</keyword>
<evidence type="ECO:0000256" key="9">
    <source>
        <dbReference type="SAM" id="Phobius"/>
    </source>
</evidence>
<dbReference type="EMBL" id="JACHMM010000001">
    <property type="protein sequence ID" value="MBB5788158.1"/>
    <property type="molecule type" value="Genomic_DNA"/>
</dbReference>
<comment type="caution">
    <text evidence="11">The sequence shown here is derived from an EMBL/GenBank/DDBJ whole genome shotgun (WGS) entry which is preliminary data.</text>
</comment>
<keyword evidence="9" id="KW-1133">Transmembrane helix</keyword>